<dbReference type="EMBL" id="CDSF01000024">
    <property type="protein sequence ID" value="CEO95423.1"/>
    <property type="molecule type" value="Genomic_DNA"/>
</dbReference>
<dbReference type="Proteomes" id="UP000039324">
    <property type="component" value="Unassembled WGS sequence"/>
</dbReference>
<reference evidence="1 2" key="1">
    <citation type="submission" date="2015-02" db="EMBL/GenBank/DDBJ databases">
        <authorList>
            <person name="Chooi Y.-H."/>
        </authorList>
    </citation>
    <scope>NUCLEOTIDE SEQUENCE [LARGE SCALE GENOMIC DNA]</scope>
    <source>
        <strain evidence="1">E3</strain>
    </source>
</reference>
<organism evidence="1 2">
    <name type="scientific">Plasmodiophora brassicae</name>
    <name type="common">Clubroot disease agent</name>
    <dbReference type="NCBI Taxonomy" id="37360"/>
    <lineage>
        <taxon>Eukaryota</taxon>
        <taxon>Sar</taxon>
        <taxon>Rhizaria</taxon>
        <taxon>Endomyxa</taxon>
        <taxon>Phytomyxea</taxon>
        <taxon>Plasmodiophorida</taxon>
        <taxon>Plasmodiophoridae</taxon>
        <taxon>Plasmodiophora</taxon>
    </lineage>
</organism>
<evidence type="ECO:0000313" key="1">
    <source>
        <dbReference type="EMBL" id="CEO95423.1"/>
    </source>
</evidence>
<name>A0A0G4IJP1_PLABS</name>
<accession>A0A0G4IJP1</accession>
<gene>
    <name evidence="1" type="ORF">PBRA_004149</name>
</gene>
<evidence type="ECO:0000313" key="2">
    <source>
        <dbReference type="Proteomes" id="UP000039324"/>
    </source>
</evidence>
<keyword evidence="2" id="KW-1185">Reference proteome</keyword>
<dbReference type="AlphaFoldDB" id="A0A0G4IJP1"/>
<protein>
    <submittedName>
        <fullName evidence="1">Uncharacterized protein</fullName>
    </submittedName>
</protein>
<sequence>MSLNALIDEASVAPPGAVVFIGQWFARAERDRDTLERSGFVADSPLDVGVAQDSGGERGHGISIAFVDRDPAR</sequence>
<proteinExistence type="predicted"/>